<dbReference type="Proteomes" id="UP000507222">
    <property type="component" value="Unassembled WGS sequence"/>
</dbReference>
<evidence type="ECO:0000256" key="6">
    <source>
        <dbReference type="SAM" id="MobiDB-lite"/>
    </source>
</evidence>
<accession>A0A6J5UM94</accession>
<dbReference type="Pfam" id="PF25813">
    <property type="entry name" value="zf_VAL1_N"/>
    <property type="match status" value="1"/>
</dbReference>
<dbReference type="AlphaFoldDB" id="A0A6J5UM94"/>
<keyword evidence="2" id="KW-0805">Transcription regulation</keyword>
<dbReference type="InterPro" id="IPR057743">
    <property type="entry name" value="Zfn_VAL1-3_N"/>
</dbReference>
<evidence type="ECO:0000256" key="3">
    <source>
        <dbReference type="ARBA" id="ARBA00023125"/>
    </source>
</evidence>
<feature type="compositionally biased region" description="Polar residues" evidence="6">
    <location>
        <begin position="142"/>
        <end position="151"/>
    </location>
</feature>
<dbReference type="PROSITE" id="PS50863">
    <property type="entry name" value="B3"/>
    <property type="match status" value="1"/>
</dbReference>
<evidence type="ECO:0000256" key="1">
    <source>
        <dbReference type="ARBA" id="ARBA00004123"/>
    </source>
</evidence>
<evidence type="ECO:0000256" key="2">
    <source>
        <dbReference type="ARBA" id="ARBA00023015"/>
    </source>
</evidence>
<sequence>MASEHCFFCKAEIAEFITGWPLKDGSFAKLCGKCGYAYIHDQFCENFHSKSDGWRHCDGCKKRLHCGCIMSCHMYTELDYGGVGCSKCLLRSKKSMESAANEGMYLTTLSDSDTHSVASNEIIAECCSPGSSKGKASAHVGENSNVDSSGHTGCEEGVESETPRVDASTQNPLSNIDAIPLFEKSLTASDTFLNTARLVIPKKCAEAHFPKISETQGFPIAIQDYTGRDWKFQYRCWQNSNSKKMYVLEGLKDYMILNQWQVGDTVTFHRTEQEGKLIIGTKKTPASVASIQALKQQVISFLLTGKNLETTRLKGDQDQLNLVLCWMLEGLYAHSVKNLVCQCHGDLPSLLGLSNSLSLQSQKEVTFFIVPITIFQYW</sequence>
<proteinExistence type="predicted"/>
<protein>
    <recommendedName>
        <fullName evidence="7">TF-B3 domain-containing protein</fullName>
    </recommendedName>
</protein>
<reference evidence="8 9" key="1">
    <citation type="submission" date="2020-05" db="EMBL/GenBank/DDBJ databases">
        <authorList>
            <person name="Campoy J."/>
            <person name="Schneeberger K."/>
            <person name="Spophaly S."/>
        </authorList>
    </citation>
    <scope>NUCLEOTIDE SEQUENCE [LARGE SCALE GENOMIC DNA]</scope>
    <source>
        <strain evidence="8">PruArmRojPasFocal</strain>
    </source>
</reference>
<dbReference type="EMBL" id="CAEKDK010000004">
    <property type="protein sequence ID" value="CAB4277616.1"/>
    <property type="molecule type" value="Genomic_DNA"/>
</dbReference>
<feature type="domain" description="TF-B3" evidence="7">
    <location>
        <begin position="183"/>
        <end position="285"/>
    </location>
</feature>
<dbReference type="SUPFAM" id="SSF101936">
    <property type="entry name" value="DNA-binding pseudobarrel domain"/>
    <property type="match status" value="1"/>
</dbReference>
<dbReference type="GO" id="GO:0005634">
    <property type="term" value="C:nucleus"/>
    <property type="evidence" value="ECO:0007669"/>
    <property type="project" value="UniProtKB-SubCell"/>
</dbReference>
<organism evidence="8 9">
    <name type="scientific">Prunus armeniaca</name>
    <name type="common">Apricot</name>
    <name type="synonym">Armeniaca vulgaris</name>
    <dbReference type="NCBI Taxonomy" id="36596"/>
    <lineage>
        <taxon>Eukaryota</taxon>
        <taxon>Viridiplantae</taxon>
        <taxon>Streptophyta</taxon>
        <taxon>Embryophyta</taxon>
        <taxon>Tracheophyta</taxon>
        <taxon>Spermatophyta</taxon>
        <taxon>Magnoliopsida</taxon>
        <taxon>eudicotyledons</taxon>
        <taxon>Gunneridae</taxon>
        <taxon>Pentapetalae</taxon>
        <taxon>rosids</taxon>
        <taxon>fabids</taxon>
        <taxon>Rosales</taxon>
        <taxon>Rosaceae</taxon>
        <taxon>Amygdaloideae</taxon>
        <taxon>Amygdaleae</taxon>
        <taxon>Prunus</taxon>
    </lineage>
</organism>
<evidence type="ECO:0000256" key="5">
    <source>
        <dbReference type="ARBA" id="ARBA00023242"/>
    </source>
</evidence>
<evidence type="ECO:0000313" key="8">
    <source>
        <dbReference type="EMBL" id="CAB4277616.1"/>
    </source>
</evidence>
<evidence type="ECO:0000313" key="9">
    <source>
        <dbReference type="Proteomes" id="UP000507222"/>
    </source>
</evidence>
<evidence type="ECO:0000256" key="4">
    <source>
        <dbReference type="ARBA" id="ARBA00023163"/>
    </source>
</evidence>
<dbReference type="PANTHER" id="PTHR46245">
    <property type="entry name" value="B3 DOMAIN-CONTAINING PROTEIN OS07G0563300"/>
    <property type="match status" value="1"/>
</dbReference>
<keyword evidence="4" id="KW-0804">Transcription</keyword>
<dbReference type="InterPro" id="IPR003340">
    <property type="entry name" value="B3_DNA-bd"/>
</dbReference>
<dbReference type="Gene3D" id="2.40.330.10">
    <property type="entry name" value="DNA-binding pseudobarrel domain"/>
    <property type="match status" value="1"/>
</dbReference>
<dbReference type="SMART" id="SM01019">
    <property type="entry name" value="B3"/>
    <property type="match status" value="1"/>
</dbReference>
<keyword evidence="3" id="KW-0238">DNA-binding</keyword>
<dbReference type="GO" id="GO:0003677">
    <property type="term" value="F:DNA binding"/>
    <property type="evidence" value="ECO:0007669"/>
    <property type="project" value="UniProtKB-KW"/>
</dbReference>
<name>A0A6J5UM94_PRUAR</name>
<comment type="subcellular location">
    <subcellularLocation>
        <location evidence="1">Nucleus</location>
    </subcellularLocation>
</comment>
<dbReference type="InterPro" id="IPR015300">
    <property type="entry name" value="DNA-bd_pseudobarrel_sf"/>
</dbReference>
<dbReference type="PANTHER" id="PTHR46245:SF6">
    <property type="entry name" value="B3 DOMAIN-CONTAINING PROTEIN OS07G0563300-LIKE"/>
    <property type="match status" value="1"/>
</dbReference>
<gene>
    <name evidence="8" type="ORF">CURHAP_LOCUS27400</name>
</gene>
<feature type="region of interest" description="Disordered" evidence="6">
    <location>
        <begin position="135"/>
        <end position="170"/>
    </location>
</feature>
<keyword evidence="5" id="KW-0539">Nucleus</keyword>
<evidence type="ECO:0000259" key="7">
    <source>
        <dbReference type="PROSITE" id="PS50863"/>
    </source>
</evidence>
<dbReference type="Pfam" id="PF02362">
    <property type="entry name" value="B3"/>
    <property type="match status" value="1"/>
</dbReference>
<dbReference type="CDD" id="cd10017">
    <property type="entry name" value="B3_DNA"/>
    <property type="match status" value="1"/>
</dbReference>